<dbReference type="InterPro" id="IPR001932">
    <property type="entry name" value="PPM-type_phosphatase-like_dom"/>
</dbReference>
<feature type="domain" description="PPM-type phosphatase" evidence="5">
    <location>
        <begin position="1"/>
        <end position="238"/>
    </location>
</feature>
<dbReference type="SUPFAM" id="SSF81606">
    <property type="entry name" value="PP2C-like"/>
    <property type="match status" value="1"/>
</dbReference>
<dbReference type="GO" id="GO:0004722">
    <property type="term" value="F:protein serine/threonine phosphatase activity"/>
    <property type="evidence" value="ECO:0007669"/>
    <property type="project" value="InterPro"/>
</dbReference>
<dbReference type="InterPro" id="IPR015655">
    <property type="entry name" value="PP2C"/>
</dbReference>
<dbReference type="GO" id="GO:0046872">
    <property type="term" value="F:metal ion binding"/>
    <property type="evidence" value="ECO:0007669"/>
    <property type="project" value="UniProtKB-KW"/>
</dbReference>
<comment type="similarity">
    <text evidence="4">Belongs to the PP2C family.</text>
</comment>
<evidence type="ECO:0000259" key="5">
    <source>
        <dbReference type="PROSITE" id="PS51746"/>
    </source>
</evidence>
<organism evidence="6">
    <name type="scientific">Arcella intermedia</name>
    <dbReference type="NCBI Taxonomy" id="1963864"/>
    <lineage>
        <taxon>Eukaryota</taxon>
        <taxon>Amoebozoa</taxon>
        <taxon>Tubulinea</taxon>
        <taxon>Elardia</taxon>
        <taxon>Arcellinida</taxon>
        <taxon>Sphaerothecina</taxon>
        <taxon>Arcellidae</taxon>
        <taxon>Arcella</taxon>
    </lineage>
</organism>
<evidence type="ECO:0000256" key="4">
    <source>
        <dbReference type="RuleBase" id="RU003465"/>
    </source>
</evidence>
<protein>
    <recommendedName>
        <fullName evidence="5">PPM-type phosphatase domain-containing protein</fullName>
    </recommendedName>
</protein>
<dbReference type="Pfam" id="PF00481">
    <property type="entry name" value="PP2C"/>
    <property type="match status" value="1"/>
</dbReference>
<evidence type="ECO:0000313" key="6">
    <source>
        <dbReference type="EMBL" id="NDV35767.1"/>
    </source>
</evidence>
<accession>A0A6B2LFY3</accession>
<keyword evidence="3 4" id="KW-0904">Protein phosphatase</keyword>
<proteinExistence type="inferred from homology"/>
<reference evidence="6" key="1">
    <citation type="journal article" date="2020" name="J. Eukaryot. Microbiol.">
        <title>De novo Sequencing, Assembly and Annotation of the Transcriptome for the Free-Living Testate Amoeba Arcella intermedia.</title>
        <authorList>
            <person name="Ribeiro G.M."/>
            <person name="Porfirio-Sousa A.L."/>
            <person name="Maurer-Alcala X.X."/>
            <person name="Katz L.A."/>
            <person name="Lahr D.J.G."/>
        </authorList>
    </citation>
    <scope>NUCLEOTIDE SEQUENCE</scope>
</reference>
<dbReference type="PROSITE" id="PS01032">
    <property type="entry name" value="PPM_1"/>
    <property type="match status" value="1"/>
</dbReference>
<dbReference type="InterPro" id="IPR036457">
    <property type="entry name" value="PPM-type-like_dom_sf"/>
</dbReference>
<name>A0A6B2LFY3_9EUKA</name>
<dbReference type="AlphaFoldDB" id="A0A6B2LFY3"/>
<dbReference type="InterPro" id="IPR000222">
    <property type="entry name" value="PP2C_BS"/>
</dbReference>
<dbReference type="CDD" id="cd00143">
    <property type="entry name" value="PP2Cc"/>
    <property type="match status" value="1"/>
</dbReference>
<keyword evidence="1" id="KW-0479">Metal-binding</keyword>
<dbReference type="SMART" id="SM00332">
    <property type="entry name" value="PP2Cc"/>
    <property type="match status" value="1"/>
</dbReference>
<evidence type="ECO:0000256" key="1">
    <source>
        <dbReference type="ARBA" id="ARBA00022723"/>
    </source>
</evidence>
<evidence type="ECO:0000256" key="3">
    <source>
        <dbReference type="ARBA" id="ARBA00022912"/>
    </source>
</evidence>
<dbReference type="PANTHER" id="PTHR47992">
    <property type="entry name" value="PROTEIN PHOSPHATASE"/>
    <property type="match status" value="1"/>
</dbReference>
<dbReference type="PROSITE" id="PS51746">
    <property type="entry name" value="PPM_2"/>
    <property type="match status" value="1"/>
</dbReference>
<evidence type="ECO:0000256" key="2">
    <source>
        <dbReference type="ARBA" id="ARBA00022801"/>
    </source>
</evidence>
<dbReference type="EMBL" id="GIBP01006798">
    <property type="protein sequence ID" value="NDV35767.1"/>
    <property type="molecule type" value="Transcribed_RNA"/>
</dbReference>
<dbReference type="Gene3D" id="3.60.40.10">
    <property type="entry name" value="PPM-type phosphatase domain"/>
    <property type="match status" value="1"/>
</dbReference>
<sequence length="241" mass="26730">MGRRRKMEDAIVILGLGPLIQEDEDLIALFDGHGGLEVASFLAKNFHKKLRYNLTQHPDPKEALRTTFLDMDQSFTKEKMCGSTAVVAYLKSQHLYIANCGDSRAVLGIKNFPPQRVSFDHKPSVLSEQKRIQEAGGVVIKLGETYRVNAVLSVTRAFGDFDLKPSVTVDPFIYELDLDEENDYLILACDGIWDVMSDEDAIDLVRSQGSPFKGALLLTQTAFEKGSTDNLSAIVIKLSST</sequence>
<keyword evidence="2 4" id="KW-0378">Hydrolase</keyword>